<feature type="region of interest" description="Disordered" evidence="1">
    <location>
        <begin position="215"/>
        <end position="248"/>
    </location>
</feature>
<keyword evidence="2" id="KW-0812">Transmembrane</keyword>
<keyword evidence="2" id="KW-0472">Membrane</keyword>
<feature type="transmembrane region" description="Helical" evidence="2">
    <location>
        <begin position="86"/>
        <end position="106"/>
    </location>
</feature>
<feature type="transmembrane region" description="Helical" evidence="2">
    <location>
        <begin position="38"/>
        <end position="66"/>
    </location>
</feature>
<reference evidence="3" key="1">
    <citation type="journal article" date="2020" name="Stud. Mycol.">
        <title>101 Dothideomycetes genomes: a test case for predicting lifestyles and emergence of pathogens.</title>
        <authorList>
            <person name="Haridas S."/>
            <person name="Albert R."/>
            <person name="Binder M."/>
            <person name="Bloem J."/>
            <person name="Labutti K."/>
            <person name="Salamov A."/>
            <person name="Andreopoulos B."/>
            <person name="Baker S."/>
            <person name="Barry K."/>
            <person name="Bills G."/>
            <person name="Bluhm B."/>
            <person name="Cannon C."/>
            <person name="Castanera R."/>
            <person name="Culley D."/>
            <person name="Daum C."/>
            <person name="Ezra D."/>
            <person name="Gonzalez J."/>
            <person name="Henrissat B."/>
            <person name="Kuo A."/>
            <person name="Liang C."/>
            <person name="Lipzen A."/>
            <person name="Lutzoni F."/>
            <person name="Magnuson J."/>
            <person name="Mondo S."/>
            <person name="Nolan M."/>
            <person name="Ohm R."/>
            <person name="Pangilinan J."/>
            <person name="Park H.-J."/>
            <person name="Ramirez L."/>
            <person name="Alfaro M."/>
            <person name="Sun H."/>
            <person name="Tritt A."/>
            <person name="Yoshinaga Y."/>
            <person name="Zwiers L.-H."/>
            <person name="Turgeon B."/>
            <person name="Goodwin S."/>
            <person name="Spatafora J."/>
            <person name="Crous P."/>
            <person name="Grigoriev I."/>
        </authorList>
    </citation>
    <scope>NUCLEOTIDE SEQUENCE</scope>
    <source>
        <strain evidence="3">CBS 115976</strain>
    </source>
</reference>
<accession>A0A6A6U1K7</accession>
<gene>
    <name evidence="3" type="ORF">BT63DRAFT_459626</name>
</gene>
<evidence type="ECO:0000313" key="4">
    <source>
        <dbReference type="Proteomes" id="UP000799302"/>
    </source>
</evidence>
<protein>
    <submittedName>
        <fullName evidence="3">Uncharacterized protein</fullName>
    </submittedName>
</protein>
<feature type="compositionally biased region" description="Polar residues" evidence="1">
    <location>
        <begin position="128"/>
        <end position="138"/>
    </location>
</feature>
<proteinExistence type="predicted"/>
<evidence type="ECO:0000256" key="2">
    <source>
        <dbReference type="SAM" id="Phobius"/>
    </source>
</evidence>
<keyword evidence="2" id="KW-1133">Transmembrane helix</keyword>
<feature type="compositionally biased region" description="Basic and acidic residues" evidence="1">
    <location>
        <begin position="215"/>
        <end position="232"/>
    </location>
</feature>
<sequence>MQQPHSPNFDNFITRSALRAPITLSEHLHTHTALSAHIYALMGTIFTLLWAPYLHALMGTIFTLLWAPYLHALMGTIFTRSYGHHIYTLLWAPYLNALMGTWGFALDTFQFYVKNLLLTSLPCDSTYPQSPDMTNPSQTKKRKAIAISQDDSGTKRRVVVKDPLPAPSTPSGDTTSANGPKNSSMSTMSGLATESVNRRLRIASMGEEWVLIEESHRQTHEGQAKSCAHEPEEPAGTANVDPTISESPTTMFEAGERDKIVDTNPFMTNTSRSHFFITQRTKYP</sequence>
<keyword evidence="4" id="KW-1185">Reference proteome</keyword>
<dbReference type="EMBL" id="MU004241">
    <property type="protein sequence ID" value="KAF2665008.1"/>
    <property type="molecule type" value="Genomic_DNA"/>
</dbReference>
<evidence type="ECO:0000256" key="1">
    <source>
        <dbReference type="SAM" id="MobiDB-lite"/>
    </source>
</evidence>
<evidence type="ECO:0000313" key="3">
    <source>
        <dbReference type="EMBL" id="KAF2665008.1"/>
    </source>
</evidence>
<feature type="compositionally biased region" description="Polar residues" evidence="1">
    <location>
        <begin position="169"/>
        <end position="193"/>
    </location>
</feature>
<organism evidence="3 4">
    <name type="scientific">Microthyrium microscopicum</name>
    <dbReference type="NCBI Taxonomy" id="703497"/>
    <lineage>
        <taxon>Eukaryota</taxon>
        <taxon>Fungi</taxon>
        <taxon>Dikarya</taxon>
        <taxon>Ascomycota</taxon>
        <taxon>Pezizomycotina</taxon>
        <taxon>Dothideomycetes</taxon>
        <taxon>Dothideomycetes incertae sedis</taxon>
        <taxon>Microthyriales</taxon>
        <taxon>Microthyriaceae</taxon>
        <taxon>Microthyrium</taxon>
    </lineage>
</organism>
<dbReference type="Proteomes" id="UP000799302">
    <property type="component" value="Unassembled WGS sequence"/>
</dbReference>
<dbReference type="AlphaFoldDB" id="A0A6A6U1K7"/>
<feature type="region of interest" description="Disordered" evidence="1">
    <location>
        <begin position="128"/>
        <end position="193"/>
    </location>
</feature>
<name>A0A6A6U1K7_9PEZI</name>